<dbReference type="PANTHER" id="PTHR11561:SF0">
    <property type="entry name" value="PHOSPHOENOLPYRUVATE CARBOXYKINASE [GTP]-RELATED"/>
    <property type="match status" value="1"/>
</dbReference>
<dbReference type="Gene3D" id="2.170.8.10">
    <property type="entry name" value="Phosphoenolpyruvate Carboxykinase, domain 2"/>
    <property type="match status" value="1"/>
</dbReference>
<dbReference type="EMBL" id="CAAHFH010000003">
    <property type="protein sequence ID" value="VGO23310.1"/>
    <property type="molecule type" value="Genomic_DNA"/>
</dbReference>
<feature type="compositionally biased region" description="Basic and acidic residues" evidence="9">
    <location>
        <begin position="366"/>
        <end position="375"/>
    </location>
</feature>
<comment type="pathway">
    <text evidence="8">Carbohydrate biosynthesis; gluconeogenesis.</text>
</comment>
<comment type="cofactor">
    <cofactor evidence="8">
        <name>Mn(2+)</name>
        <dbReference type="ChEBI" id="CHEBI:29035"/>
    </cofactor>
    <text evidence="8">Binds 1 Mn(2+) ion per subunit.</text>
</comment>
<dbReference type="GO" id="GO:0006094">
    <property type="term" value="P:gluconeogenesis"/>
    <property type="evidence" value="ECO:0007669"/>
    <property type="project" value="UniProtKB-UniRule"/>
</dbReference>
<keyword evidence="6 8" id="KW-0464">Manganese</keyword>
<dbReference type="SUPFAM" id="SSF53795">
    <property type="entry name" value="PEP carboxykinase-like"/>
    <property type="match status" value="1"/>
</dbReference>
<dbReference type="InterPro" id="IPR008209">
    <property type="entry name" value="PEP_carboxykinase_GTP"/>
</dbReference>
<evidence type="ECO:0000256" key="9">
    <source>
        <dbReference type="SAM" id="MobiDB-lite"/>
    </source>
</evidence>
<evidence type="ECO:0000259" key="11">
    <source>
        <dbReference type="Pfam" id="PF17297"/>
    </source>
</evidence>
<feature type="binding site" evidence="8">
    <location>
        <position position="234"/>
    </location>
    <ligand>
        <name>Mn(2+)</name>
        <dbReference type="ChEBI" id="CHEBI:29035"/>
    </ligand>
</feature>
<comment type="function">
    <text evidence="8">Catalyzes the conversion of oxaloacetate (OAA) to phosphoenolpyruvate (PEP), the rate-limiting step in the metabolic pathway that produces glucose from lactate and other precursors derived from the citric acid cycle.</text>
</comment>
<dbReference type="GO" id="GO:0005829">
    <property type="term" value="C:cytosol"/>
    <property type="evidence" value="ECO:0007669"/>
    <property type="project" value="TreeGrafter"/>
</dbReference>
<dbReference type="NCBIfam" id="NF003253">
    <property type="entry name" value="PRK04210.1"/>
    <property type="match status" value="1"/>
</dbReference>
<feature type="binding site" evidence="8">
    <location>
        <begin position="277"/>
        <end position="282"/>
    </location>
    <ligand>
        <name>GTP</name>
        <dbReference type="ChEBI" id="CHEBI:37565"/>
    </ligand>
</feature>
<comment type="catalytic activity">
    <reaction evidence="8">
        <text>oxaloacetate + GTP = phosphoenolpyruvate + GDP + CO2</text>
        <dbReference type="Rhea" id="RHEA:10388"/>
        <dbReference type="ChEBI" id="CHEBI:16452"/>
        <dbReference type="ChEBI" id="CHEBI:16526"/>
        <dbReference type="ChEBI" id="CHEBI:37565"/>
        <dbReference type="ChEBI" id="CHEBI:58189"/>
        <dbReference type="ChEBI" id="CHEBI:58702"/>
        <dbReference type="EC" id="4.1.1.32"/>
    </reaction>
</comment>
<dbReference type="AlphaFoldDB" id="A0A6C2USJ5"/>
<dbReference type="SUPFAM" id="SSF68923">
    <property type="entry name" value="PEP carboxykinase N-terminal domain"/>
    <property type="match status" value="1"/>
</dbReference>
<sequence>MNSKYTELLKSKMNAESYEKLIALGNNEVIDFVGLFAGHCNPASIYVCNDSKTDEEYIKSKALELGEEFQLAKNGQTIHWDGYADQARDKVNTKYMVYKENLEKMKSLNSVEFEAGQEEIMGISKNIMAGKEVVVKFFCEGPAFSEFTMPCVQLTDSWYVAHSESILYRPAYEHFKSMAADDKQFFKFVHSAGELDERNCTKNIDQRRIYMDTQNNIVYSMNDQYAGNSIGLKKHSMRLAINKAGQEGWLCEHMFLMACLNEEAGRKTYFAGAYPSACGKTSTAMIPGEQIVGDDIAYFRNIDGEFRGVNVEQGIFGIIKDVNTEDDPVIFANLMRDQELIFSNVLRGPDNQPYWLGSGLETPNEGDNHSGSDWKEGKTDAAGNVIPVAHGNARYTMRLDYLENYDKKGFEAKTGVKVDGILYGGRDSDTCVPVEESASWEAGILIKACTLESETTSATLGKEGVRNPSPMANMDFVSYPLGEYTMNNIAFGKSVDQTPKVFSTNYFLRTKEGKFCTDKLAKKVWLHWAEGRIHGEYETLDTPTGKIPLFEDLKVLFKKYLDLDYTLPEYTYQFTFRCSKWIEKLQRSTAYFKKMDANCPSTIFEAWEKEIATIEKAQADFGDEIEPGKFSI</sequence>
<comment type="subcellular location">
    <subcellularLocation>
        <location evidence="8">Cytoplasm</location>
    </subcellularLocation>
</comment>
<dbReference type="RefSeq" id="WP_136065532.1">
    <property type="nucleotide sequence ID" value="NZ_CAAHFH010000003.1"/>
</dbReference>
<dbReference type="InterPro" id="IPR008210">
    <property type="entry name" value="PEP_carboxykinase_N"/>
</dbReference>
<feature type="binding site" evidence="8">
    <location>
        <position position="426"/>
    </location>
    <ligand>
        <name>GTP</name>
        <dbReference type="ChEBI" id="CHEBI:37565"/>
    </ligand>
</feature>
<evidence type="ECO:0000256" key="7">
    <source>
        <dbReference type="ARBA" id="ARBA00023239"/>
    </source>
</evidence>
<dbReference type="GO" id="GO:0030145">
    <property type="term" value="F:manganese ion binding"/>
    <property type="evidence" value="ECO:0007669"/>
    <property type="project" value="UniProtKB-UniRule"/>
</dbReference>
<dbReference type="GO" id="GO:0046327">
    <property type="term" value="P:glycerol biosynthetic process from pyruvate"/>
    <property type="evidence" value="ECO:0007669"/>
    <property type="project" value="TreeGrafter"/>
</dbReference>
<dbReference type="UniPathway" id="UPA00138"/>
<keyword evidence="12" id="KW-0808">Transferase</keyword>
<dbReference type="PIRSF" id="PIRSF001348">
    <property type="entry name" value="PEP_carboxykinase_GTP"/>
    <property type="match status" value="1"/>
</dbReference>
<feature type="binding site" evidence="8">
    <location>
        <position position="394"/>
    </location>
    <ligand>
        <name>GTP</name>
        <dbReference type="ChEBI" id="CHEBI:37565"/>
    </ligand>
</feature>
<feature type="binding site" evidence="8">
    <location>
        <begin position="225"/>
        <end position="227"/>
    </location>
    <ligand>
        <name>substrate</name>
    </ligand>
</feature>
<dbReference type="GO" id="GO:0004613">
    <property type="term" value="F:phosphoenolpyruvate carboxykinase (GTP) activity"/>
    <property type="evidence" value="ECO:0007669"/>
    <property type="project" value="UniProtKB-UniRule"/>
</dbReference>
<protein>
    <recommendedName>
        <fullName evidence="8">Phosphoenolpyruvate carboxykinase [GTP]</fullName>
        <shortName evidence="8">PEP carboxykinase</shortName>
        <shortName evidence="8">PEPCK</shortName>
        <ecNumber evidence="8">4.1.1.32</ecNumber>
    </recommendedName>
    <alternativeName>
        <fullName evidence="8">GTP-dependent phosphoenolpyruvate carboxykinase</fullName>
        <shortName evidence="8">GTP-PEPCK</shortName>
    </alternativeName>
</protein>
<dbReference type="InterPro" id="IPR018091">
    <property type="entry name" value="PEP_carboxykin_GTP_CS"/>
</dbReference>
<evidence type="ECO:0000256" key="1">
    <source>
        <dbReference type="ARBA" id="ARBA00005796"/>
    </source>
</evidence>
<proteinExistence type="inferred from homology"/>
<feature type="region of interest" description="Disordered" evidence="9">
    <location>
        <begin position="356"/>
        <end position="375"/>
    </location>
</feature>
<keyword evidence="12" id="KW-0670">Pyruvate</keyword>
<dbReference type="PANTHER" id="PTHR11561">
    <property type="entry name" value="PHOSPHOENOLPYRUVATE CARBOXYKINASE"/>
    <property type="match status" value="1"/>
</dbReference>
<keyword evidence="7 8" id="KW-0456">Lyase</keyword>
<dbReference type="GO" id="GO:0042594">
    <property type="term" value="P:response to starvation"/>
    <property type="evidence" value="ECO:0007669"/>
    <property type="project" value="TreeGrafter"/>
</dbReference>
<feature type="binding site" evidence="8">
    <location>
        <position position="88"/>
    </location>
    <ligand>
        <name>substrate</name>
    </ligand>
</feature>
<organism evidence="12 13">
    <name type="scientific">Pontiella sulfatireligans</name>
    <dbReference type="NCBI Taxonomy" id="2750658"/>
    <lineage>
        <taxon>Bacteria</taxon>
        <taxon>Pseudomonadati</taxon>
        <taxon>Kiritimatiellota</taxon>
        <taxon>Kiritimatiellia</taxon>
        <taxon>Kiritimatiellales</taxon>
        <taxon>Pontiellaceae</taxon>
        <taxon>Pontiella</taxon>
    </lineage>
</organism>
<keyword evidence="3 8" id="KW-0547">Nucleotide-binding</keyword>
<feature type="binding site" evidence="8">
    <location>
        <position position="253"/>
    </location>
    <ligand>
        <name>Mn(2+)</name>
        <dbReference type="ChEBI" id="CHEBI:29035"/>
    </ligand>
</feature>
<feature type="domain" description="Phosphoenolpyruvate carboxykinase GTP-utilising N-terminal" evidence="11">
    <location>
        <begin position="32"/>
        <end position="244"/>
    </location>
</feature>
<gene>
    <name evidence="12" type="primary">pckG_2</name>
    <name evidence="8" type="synonym">pckG</name>
    <name evidence="12" type="ORF">SCARR_05417</name>
</gene>
<evidence type="ECO:0000256" key="6">
    <source>
        <dbReference type="ARBA" id="ARBA00023211"/>
    </source>
</evidence>
<feature type="binding site" evidence="8">
    <location>
        <begin position="392"/>
        <end position="394"/>
    </location>
    <ligand>
        <name>substrate</name>
    </ligand>
</feature>
<dbReference type="Gene3D" id="3.90.228.20">
    <property type="match status" value="2"/>
</dbReference>
<keyword evidence="5 8" id="KW-0342">GTP-binding</keyword>
<evidence type="ECO:0000313" key="12">
    <source>
        <dbReference type="EMBL" id="VGO23310.1"/>
    </source>
</evidence>
<dbReference type="HAMAP" id="MF_00452">
    <property type="entry name" value="PEPCK_GTP"/>
    <property type="match status" value="1"/>
</dbReference>
<comment type="similarity">
    <text evidence="1 8">Belongs to the phosphoenolpyruvate carboxykinase [GTP] family.</text>
</comment>
<dbReference type="Gene3D" id="3.40.449.10">
    <property type="entry name" value="Phosphoenolpyruvate Carboxykinase, domain 1"/>
    <property type="match status" value="1"/>
</dbReference>
<evidence type="ECO:0000313" key="13">
    <source>
        <dbReference type="Proteomes" id="UP000346198"/>
    </source>
</evidence>
<evidence type="ECO:0000256" key="8">
    <source>
        <dbReference type="HAMAP-Rule" id="MF_00452"/>
    </source>
</evidence>
<dbReference type="InterPro" id="IPR035078">
    <property type="entry name" value="PEP_carboxykinase_GTP_N"/>
</dbReference>
<feature type="active site" evidence="8">
    <location>
        <position position="278"/>
    </location>
</feature>
<dbReference type="EC" id="4.1.1.32" evidence="8"/>
<comment type="caution">
    <text evidence="8">Lacks conserved residue(s) required for the propagation of feature annotation.</text>
</comment>
<evidence type="ECO:0000256" key="3">
    <source>
        <dbReference type="ARBA" id="ARBA00022741"/>
    </source>
</evidence>
<comment type="subunit">
    <text evidence="8">Monomer.</text>
</comment>
<evidence type="ECO:0000256" key="5">
    <source>
        <dbReference type="ARBA" id="ARBA00023134"/>
    </source>
</evidence>
<dbReference type="GO" id="GO:0071333">
    <property type="term" value="P:cellular response to glucose stimulus"/>
    <property type="evidence" value="ECO:0007669"/>
    <property type="project" value="TreeGrafter"/>
</dbReference>
<feature type="binding site" evidence="8">
    <location>
        <position position="295"/>
    </location>
    <ligand>
        <name>Mn(2+)</name>
        <dbReference type="ChEBI" id="CHEBI:29035"/>
    </ligand>
</feature>
<dbReference type="GO" id="GO:0016301">
    <property type="term" value="F:kinase activity"/>
    <property type="evidence" value="ECO:0007669"/>
    <property type="project" value="UniProtKB-KW"/>
</dbReference>
<reference evidence="12 13" key="1">
    <citation type="submission" date="2019-04" db="EMBL/GenBank/DDBJ databases">
        <authorList>
            <person name="Van Vliet M D."/>
        </authorList>
    </citation>
    <scope>NUCLEOTIDE SEQUENCE [LARGE SCALE GENOMIC DNA]</scope>
    <source>
        <strain evidence="12 13">F21</strain>
    </source>
</reference>
<dbReference type="InterPro" id="IPR035077">
    <property type="entry name" value="PEP_carboxykinase_GTP_C"/>
</dbReference>
<dbReference type="GO" id="GO:0019543">
    <property type="term" value="P:propionate catabolic process"/>
    <property type="evidence" value="ECO:0007669"/>
    <property type="project" value="TreeGrafter"/>
</dbReference>
<evidence type="ECO:0000259" key="10">
    <source>
        <dbReference type="Pfam" id="PF00821"/>
    </source>
</evidence>
<keyword evidence="2 8" id="KW-0479">Metal-binding</keyword>
<dbReference type="Proteomes" id="UP000346198">
    <property type="component" value="Unassembled WGS sequence"/>
</dbReference>
<keyword evidence="4 8" id="KW-0210">Decarboxylase</keyword>
<keyword evidence="12" id="KW-0418">Kinase</keyword>
<keyword evidence="8" id="KW-0963">Cytoplasm</keyword>
<keyword evidence="8" id="KW-0312">Gluconeogenesis</keyword>
<accession>A0A6C2USJ5</accession>
<dbReference type="InterPro" id="IPR013035">
    <property type="entry name" value="PEP_carboxykinase_C"/>
</dbReference>
<dbReference type="GO" id="GO:0033993">
    <property type="term" value="P:response to lipid"/>
    <property type="evidence" value="ECO:0007669"/>
    <property type="project" value="TreeGrafter"/>
</dbReference>
<evidence type="ECO:0000256" key="4">
    <source>
        <dbReference type="ARBA" id="ARBA00022793"/>
    </source>
</evidence>
<evidence type="ECO:0000256" key="2">
    <source>
        <dbReference type="ARBA" id="ARBA00022723"/>
    </source>
</evidence>
<dbReference type="GO" id="GO:0005525">
    <property type="term" value="F:GTP binding"/>
    <property type="evidence" value="ECO:0007669"/>
    <property type="project" value="UniProtKB-UniRule"/>
</dbReference>
<dbReference type="Pfam" id="PF17297">
    <property type="entry name" value="PEPCK_N"/>
    <property type="match status" value="1"/>
</dbReference>
<feature type="binding site" evidence="8">
    <location>
        <position position="276"/>
    </location>
    <ligand>
        <name>substrate</name>
    </ligand>
</feature>
<name>A0A6C2USJ5_9BACT</name>
<dbReference type="GO" id="GO:0006107">
    <property type="term" value="P:oxaloacetate metabolic process"/>
    <property type="evidence" value="ECO:0007669"/>
    <property type="project" value="TreeGrafter"/>
</dbReference>
<feature type="domain" description="Phosphoenolpyruvate carboxykinase C-terminal P-loop" evidence="10">
    <location>
        <begin position="249"/>
        <end position="609"/>
    </location>
</feature>
<dbReference type="Pfam" id="PF00821">
    <property type="entry name" value="PEPCK_GTP"/>
    <property type="match status" value="1"/>
</dbReference>
<keyword evidence="13" id="KW-1185">Reference proteome</keyword>
<dbReference type="PROSITE" id="PS00505">
    <property type="entry name" value="PEPCK_GTP"/>
    <property type="match status" value="1"/>
</dbReference>